<reference evidence="1 2" key="1">
    <citation type="submission" date="2024-01" db="EMBL/GenBank/DDBJ databases">
        <authorList>
            <consortium name="Genoscope - CEA"/>
            <person name="William W."/>
        </authorList>
    </citation>
    <scope>NUCLEOTIDE SEQUENCE [LARGE SCALE GENOMIC DNA]</scope>
    <source>
        <strain evidence="1 2">29B2s-10</strain>
    </source>
</reference>
<evidence type="ECO:0000313" key="2">
    <source>
        <dbReference type="Proteomes" id="UP001497600"/>
    </source>
</evidence>
<accession>A0ABP0EF82</accession>
<dbReference type="EMBL" id="OZ004257">
    <property type="protein sequence ID" value="CAK7910017.1"/>
    <property type="molecule type" value="Genomic_DNA"/>
</dbReference>
<evidence type="ECO:0000313" key="1">
    <source>
        <dbReference type="EMBL" id="CAK7910017.1"/>
    </source>
</evidence>
<dbReference type="Proteomes" id="UP001497600">
    <property type="component" value="Chromosome E"/>
</dbReference>
<proteinExistence type="predicted"/>
<protein>
    <submittedName>
        <fullName evidence="1">Uncharacterized protein</fullName>
    </submittedName>
</protein>
<gene>
    <name evidence="1" type="ORF">CAAN4_E17634</name>
</gene>
<organism evidence="1 2">
    <name type="scientific">[Candida] anglica</name>
    <dbReference type="NCBI Taxonomy" id="148631"/>
    <lineage>
        <taxon>Eukaryota</taxon>
        <taxon>Fungi</taxon>
        <taxon>Dikarya</taxon>
        <taxon>Ascomycota</taxon>
        <taxon>Saccharomycotina</taxon>
        <taxon>Pichiomycetes</taxon>
        <taxon>Debaryomycetaceae</taxon>
        <taxon>Kurtzmaniella</taxon>
    </lineage>
</organism>
<sequence length="237" mass="28199">MKLVQQRLSLLSHRLCQILHGKKQESEYSFRECIDLLAQLYENFTKENLDHVSDSFIQVVKKCPKINKHNEQYINVKLDEYHLELGSLDQLIRRKKKRSKLINKSQGFFKKITNDILNLSNMGHMIQSRDQNEENKVQSAQNLQQGEMNRIQSIHNKNQIIDNTRQRIENQNRIRSLKEQIKTYDSQIHDGKRLVGEMIKILLELYLSIDEDEYEANFHHTIPIEKFRDLANIYVSH</sequence>
<name>A0ABP0EF82_9ASCO</name>
<keyword evidence="2" id="KW-1185">Reference proteome</keyword>